<sequence length="94" mass="10169">MTVHQVIEPGPGEDLRYLQRRAEEELEMAQRSIVPEATAAHYQLAEAYLDRIEAREVAAARGQSAAEPADPEPLPPATLRAGAAGPPRTEQAGR</sequence>
<evidence type="ECO:0000313" key="2">
    <source>
        <dbReference type="EMBL" id="PXW67258.1"/>
    </source>
</evidence>
<dbReference type="Proteomes" id="UP000248014">
    <property type="component" value="Unassembled WGS sequence"/>
</dbReference>
<protein>
    <submittedName>
        <fullName evidence="2">Uncharacterized protein</fullName>
    </submittedName>
</protein>
<gene>
    <name evidence="2" type="ORF">C7451_1354</name>
</gene>
<evidence type="ECO:0000256" key="1">
    <source>
        <dbReference type="SAM" id="MobiDB-lite"/>
    </source>
</evidence>
<dbReference type="EMBL" id="QJJM01000035">
    <property type="protein sequence ID" value="PXW67258.1"/>
    <property type="molecule type" value="Genomic_DNA"/>
</dbReference>
<keyword evidence="3" id="KW-1185">Reference proteome</keyword>
<feature type="region of interest" description="Disordered" evidence="1">
    <location>
        <begin position="59"/>
        <end position="94"/>
    </location>
</feature>
<dbReference type="RefSeq" id="WP_066117475.1">
    <property type="nucleotide sequence ID" value="NZ_QJJM01000035.1"/>
</dbReference>
<evidence type="ECO:0000313" key="3">
    <source>
        <dbReference type="Proteomes" id="UP000248014"/>
    </source>
</evidence>
<proteinExistence type="predicted"/>
<dbReference type="OrthoDB" id="7581822at2"/>
<organism evidence="2 3">
    <name type="scientific">Blastomonas natatoria</name>
    <dbReference type="NCBI Taxonomy" id="34015"/>
    <lineage>
        <taxon>Bacteria</taxon>
        <taxon>Pseudomonadati</taxon>
        <taxon>Pseudomonadota</taxon>
        <taxon>Alphaproteobacteria</taxon>
        <taxon>Sphingomonadales</taxon>
        <taxon>Sphingomonadaceae</taxon>
        <taxon>Blastomonas</taxon>
    </lineage>
</organism>
<dbReference type="AlphaFoldDB" id="A0A2V3UMV3"/>
<name>A0A2V3UMV3_9SPHN</name>
<comment type="caution">
    <text evidence="2">The sequence shown here is derived from an EMBL/GenBank/DDBJ whole genome shotgun (WGS) entry which is preliminary data.</text>
</comment>
<accession>A0A2V3UMV3</accession>
<reference evidence="2 3" key="1">
    <citation type="submission" date="2018-05" db="EMBL/GenBank/DDBJ databases">
        <title>Genomic Encyclopedia of Type Strains, Phase IV (KMG-IV): sequencing the most valuable type-strain genomes for metagenomic binning, comparative biology and taxonomic classification.</title>
        <authorList>
            <person name="Goeker M."/>
        </authorList>
    </citation>
    <scope>NUCLEOTIDE SEQUENCE [LARGE SCALE GENOMIC DNA]</scope>
    <source>
        <strain evidence="2 3">DSM 3183</strain>
    </source>
</reference>